<accession>A0A8K0UFN3</accession>
<evidence type="ECO:0000313" key="3">
    <source>
        <dbReference type="EMBL" id="KAH8085448.1"/>
    </source>
</evidence>
<evidence type="ECO:0000259" key="2">
    <source>
        <dbReference type="Pfam" id="PF20153"/>
    </source>
</evidence>
<proteinExistence type="predicted"/>
<dbReference type="EMBL" id="JAEVFJ010000044">
    <property type="protein sequence ID" value="KAH8085448.1"/>
    <property type="molecule type" value="Genomic_DNA"/>
</dbReference>
<dbReference type="AlphaFoldDB" id="A0A8K0UFN3"/>
<dbReference type="InterPro" id="IPR045338">
    <property type="entry name" value="DUF6535"/>
</dbReference>
<comment type="caution">
    <text evidence="3">The sequence shown here is derived from an EMBL/GenBank/DDBJ whole genome shotgun (WGS) entry which is preliminary data.</text>
</comment>
<feature type="domain" description="DUF6535" evidence="2">
    <location>
        <begin position="59"/>
        <end position="234"/>
    </location>
</feature>
<keyword evidence="1" id="KW-0472">Membrane</keyword>
<evidence type="ECO:0000256" key="1">
    <source>
        <dbReference type="SAM" id="Phobius"/>
    </source>
</evidence>
<dbReference type="Pfam" id="PF20153">
    <property type="entry name" value="DUF6535"/>
    <property type="match status" value="1"/>
</dbReference>
<sequence>MSQDAPALESLDAARVFNLLQQSLDDGKHTRSVLQDILVTLRRSNIVPRDGETRWVRFWHKYQTEADDYDREFLARYKEDMSTTMIFSGLFTAVTATVASMTISNLSQDPNLFTQILLHNIFVSLNHTGEFIQMDMPLLAWNGPSKSVVWSQTFLYASLICSLLAALGAVLATQWLSRYSAVDERGTVEDRGRRRQRKYDGLRTWHFRAFLEALPILLQISLLLFGIALCAYLWDQSRAIALVLIVINTVGGLLWLFTLLASSIYPDSPYDTPLSDFLARFLTANPPKDMEISPTSRPHGVVLRIRGWIATVFTNISTSLPQYMAAARETLDFGLHVFRGSTFGNLPSHVDSQATVRPTSARTIPLVFRTNITEPIGNAATRIGTFVTAHTTRAMRAIASPCYGILRLLGSTVSPIALTVISAHEERVRRSYPSPNGVRIAAFSWLLQTSTDPEVHTNAFLVVPQIVWEDNVFVELFSVQTLDFLLARLATCFLEDGGPRADSVERIVSLCASLLFIYWKLYDLDRNAQTPTRTWSYQTGRPLLELHGVPVVMRSLRDLDLAAHSHSNQDAWIIRYTYYTFRHLEENQERLPLVVVKFPSTTPSESTLSSGSESHFATPLRSHTLLYVSQAVYTIRNSDDCAALLQHIAEYSTSRYATSNTRYICLIATALLLGFGPQEVISFD</sequence>
<evidence type="ECO:0000313" key="4">
    <source>
        <dbReference type="Proteomes" id="UP000813824"/>
    </source>
</evidence>
<keyword evidence="1" id="KW-1133">Transmembrane helix</keyword>
<name>A0A8K0UFN3_9AGAR</name>
<keyword evidence="1" id="KW-0812">Transmembrane</keyword>
<dbReference type="Proteomes" id="UP000813824">
    <property type="component" value="Unassembled WGS sequence"/>
</dbReference>
<gene>
    <name evidence="3" type="ORF">BXZ70DRAFT_561577</name>
</gene>
<feature type="transmembrane region" description="Helical" evidence="1">
    <location>
        <begin position="86"/>
        <end position="106"/>
    </location>
</feature>
<feature type="transmembrane region" description="Helical" evidence="1">
    <location>
        <begin position="241"/>
        <end position="265"/>
    </location>
</feature>
<dbReference type="OrthoDB" id="3219854at2759"/>
<organism evidence="3 4">
    <name type="scientific">Cristinia sonorae</name>
    <dbReference type="NCBI Taxonomy" id="1940300"/>
    <lineage>
        <taxon>Eukaryota</taxon>
        <taxon>Fungi</taxon>
        <taxon>Dikarya</taxon>
        <taxon>Basidiomycota</taxon>
        <taxon>Agaricomycotina</taxon>
        <taxon>Agaricomycetes</taxon>
        <taxon>Agaricomycetidae</taxon>
        <taxon>Agaricales</taxon>
        <taxon>Pleurotineae</taxon>
        <taxon>Stephanosporaceae</taxon>
        <taxon>Cristinia</taxon>
    </lineage>
</organism>
<reference evidence="3" key="1">
    <citation type="journal article" date="2021" name="New Phytol.">
        <title>Evolutionary innovations through gain and loss of genes in the ectomycorrhizal Boletales.</title>
        <authorList>
            <person name="Wu G."/>
            <person name="Miyauchi S."/>
            <person name="Morin E."/>
            <person name="Kuo A."/>
            <person name="Drula E."/>
            <person name="Varga T."/>
            <person name="Kohler A."/>
            <person name="Feng B."/>
            <person name="Cao Y."/>
            <person name="Lipzen A."/>
            <person name="Daum C."/>
            <person name="Hundley H."/>
            <person name="Pangilinan J."/>
            <person name="Johnson J."/>
            <person name="Barry K."/>
            <person name="LaButti K."/>
            <person name="Ng V."/>
            <person name="Ahrendt S."/>
            <person name="Min B."/>
            <person name="Choi I.G."/>
            <person name="Park H."/>
            <person name="Plett J.M."/>
            <person name="Magnuson J."/>
            <person name="Spatafora J.W."/>
            <person name="Nagy L.G."/>
            <person name="Henrissat B."/>
            <person name="Grigoriev I.V."/>
            <person name="Yang Z.L."/>
            <person name="Xu J."/>
            <person name="Martin F.M."/>
        </authorList>
    </citation>
    <scope>NUCLEOTIDE SEQUENCE</scope>
    <source>
        <strain evidence="3">KKN 215</strain>
    </source>
</reference>
<feature type="transmembrane region" description="Helical" evidence="1">
    <location>
        <begin position="213"/>
        <end position="234"/>
    </location>
</feature>
<protein>
    <recommendedName>
        <fullName evidence="2">DUF6535 domain-containing protein</fullName>
    </recommendedName>
</protein>
<feature type="transmembrane region" description="Helical" evidence="1">
    <location>
        <begin position="153"/>
        <end position="176"/>
    </location>
</feature>
<keyword evidence="4" id="KW-1185">Reference proteome</keyword>